<accession>A0ABX4Q0Y1</accession>
<evidence type="ECO:0000313" key="2">
    <source>
        <dbReference type="Proteomes" id="UP000232455"/>
    </source>
</evidence>
<reference evidence="1 2" key="1">
    <citation type="submission" date="2017-11" db="EMBL/GenBank/DDBJ databases">
        <title>Genome sequencing of a diverse group of Pseudomonas species.</title>
        <authorList>
            <person name="Loper J."/>
        </authorList>
    </citation>
    <scope>NUCLEOTIDE SEQUENCE [LARGE SCALE GENOMIC DNA]</scope>
    <source>
        <strain evidence="1 2">LMG 25716</strain>
    </source>
</reference>
<keyword evidence="2" id="KW-1185">Reference proteome</keyword>
<proteinExistence type="predicted"/>
<protein>
    <submittedName>
        <fullName evidence="1">Uncharacterized protein</fullName>
    </submittedName>
</protein>
<name>A0ABX4Q0Y1_9PSED</name>
<organism evidence="1 2">
    <name type="scientific">Pseudomonas baetica</name>
    <dbReference type="NCBI Taxonomy" id="674054"/>
    <lineage>
        <taxon>Bacteria</taxon>
        <taxon>Pseudomonadati</taxon>
        <taxon>Pseudomonadota</taxon>
        <taxon>Gammaproteobacteria</taxon>
        <taxon>Pseudomonadales</taxon>
        <taxon>Pseudomonadaceae</taxon>
        <taxon>Pseudomonas</taxon>
    </lineage>
</organism>
<comment type="caution">
    <text evidence="1">The sequence shown here is derived from an EMBL/GenBank/DDBJ whole genome shotgun (WGS) entry which is preliminary data.</text>
</comment>
<dbReference type="EMBL" id="PHHE01000001">
    <property type="protein sequence ID" value="PKA70453.1"/>
    <property type="molecule type" value="Genomic_DNA"/>
</dbReference>
<gene>
    <name evidence="1" type="ORF">ATI02_3359</name>
</gene>
<dbReference type="Proteomes" id="UP000232455">
    <property type="component" value="Unassembled WGS sequence"/>
</dbReference>
<sequence>MKNPAMSDRDEALANAIELLMMNQNGIGAAIEELAKWVAERGSVDVADNAVTALQTLDLNAEGIASAIRVLRQE</sequence>
<evidence type="ECO:0000313" key="1">
    <source>
        <dbReference type="EMBL" id="PKA70453.1"/>
    </source>
</evidence>